<dbReference type="Pfam" id="PF07727">
    <property type="entry name" value="RVT_2"/>
    <property type="match status" value="1"/>
</dbReference>
<evidence type="ECO:0000256" key="2">
    <source>
        <dbReference type="SAM" id="MobiDB-lite"/>
    </source>
</evidence>
<gene>
    <name evidence="4" type="ORF">D8674_013057</name>
</gene>
<dbReference type="InterPro" id="IPR001878">
    <property type="entry name" value="Znf_CCHC"/>
</dbReference>
<evidence type="ECO:0000259" key="3">
    <source>
        <dbReference type="PROSITE" id="PS50158"/>
    </source>
</evidence>
<dbReference type="GO" id="GO:0003676">
    <property type="term" value="F:nucleic acid binding"/>
    <property type="evidence" value="ECO:0007669"/>
    <property type="project" value="InterPro"/>
</dbReference>
<name>A0A5N5GPG8_9ROSA</name>
<dbReference type="PANTHER" id="PTHR47481">
    <property type="match status" value="1"/>
</dbReference>
<dbReference type="InterPro" id="IPR043502">
    <property type="entry name" value="DNA/RNA_pol_sf"/>
</dbReference>
<organism evidence="4 5">
    <name type="scientific">Pyrus ussuriensis x Pyrus communis</name>
    <dbReference type="NCBI Taxonomy" id="2448454"/>
    <lineage>
        <taxon>Eukaryota</taxon>
        <taxon>Viridiplantae</taxon>
        <taxon>Streptophyta</taxon>
        <taxon>Embryophyta</taxon>
        <taxon>Tracheophyta</taxon>
        <taxon>Spermatophyta</taxon>
        <taxon>Magnoliopsida</taxon>
        <taxon>eudicotyledons</taxon>
        <taxon>Gunneridae</taxon>
        <taxon>Pentapetalae</taxon>
        <taxon>rosids</taxon>
        <taxon>fabids</taxon>
        <taxon>Rosales</taxon>
        <taxon>Rosaceae</taxon>
        <taxon>Amygdaloideae</taxon>
        <taxon>Maleae</taxon>
        <taxon>Pyrus</taxon>
    </lineage>
</organism>
<accession>A0A5N5GPG8</accession>
<feature type="compositionally biased region" description="Polar residues" evidence="2">
    <location>
        <begin position="357"/>
        <end position="382"/>
    </location>
</feature>
<evidence type="ECO:0000313" key="4">
    <source>
        <dbReference type="EMBL" id="KAB2617188.1"/>
    </source>
</evidence>
<dbReference type="CDD" id="cd09272">
    <property type="entry name" value="RNase_HI_RT_Ty1"/>
    <property type="match status" value="1"/>
</dbReference>
<dbReference type="EMBL" id="SMOL01000401">
    <property type="protein sequence ID" value="KAB2617188.1"/>
    <property type="molecule type" value="Genomic_DNA"/>
</dbReference>
<dbReference type="SUPFAM" id="SSF56672">
    <property type="entry name" value="DNA/RNA polymerases"/>
    <property type="match status" value="1"/>
</dbReference>
<dbReference type="InterPro" id="IPR013103">
    <property type="entry name" value="RVT_2"/>
</dbReference>
<sequence>MADSSNGAATQTSNLTNSTMNPFSSLTTVVNIKLDRTNYPLWLAQILPVLKSQDLLGYVDGTVVCPPKQLSGSITTNPEYTTWVQYDQMILSWINGDLSIVDYLDKMNAIFDNLALAGKPVDDDELVQIILNNLGPAYEMTMNTAQARDTPITYPTLEALLLTTERMMNEQAAPLLEAAPVNAFVTARGRGGRSRGNGRGMALAGRGGATGNQRGANPRNNYFTNSMRPNFACNGEKFNSAGERIICQICGKQGHPALDCYQRMNDAYEGRIPAKKLTAMATSSIPVTRQNNGQWLLDTGANAHVTPDLQNLVNPKEYNGNENVGGVVEGFRYYVLFVDDYSRYSWIFPMKTKCESSQVLPQPNPLSSDVPPSNNLISTSSLPAPRDTPAPMPLATSRSTNSSSNEQEAVPFPEMNQSVSVDDHGSTSSTQQPVPPARMTTRSQSGIQKHGSVERHKARLVANGFHQKLGIDYTETFSPVVKHSIIRLVLSLAVSQRWPIRQLDVQNAFLHGFLNEDVYMRQPAGFVDPQYPNYVCKLQRSIYGLKQAPQAWFHRFSEFLLQLGFQASPCDYSLFVYNHSGVYLILLIYVDDILLTGNSSRQMTCLINKLGTLFSMKDLGPLHYFLGVEVKYVADQMHLSQAKYALDLLQRTKFWDAKSISTPVSCGQKLSAYDGEAYDSLDLYRSVVGALQYLTITRPDLSYAVNQSSKKQKTVSRSSSEAEYRQLAYTTAELSWLRSLFRDLQLHLSCPTIWCDNISSIALASNPVFHSRTKHLEVDYHYVREKVVRGQLMVNYICSQDQIADLFTKGLSAMRFNLLVSKLPVVSPPVSLRGDVRPSPSPRAVSRVCDQVKLLSHKS</sequence>
<dbReference type="AlphaFoldDB" id="A0A5N5GPG8"/>
<reference evidence="4 5" key="1">
    <citation type="submission" date="2019-09" db="EMBL/GenBank/DDBJ databases">
        <authorList>
            <person name="Ou C."/>
        </authorList>
    </citation>
    <scope>NUCLEOTIDE SEQUENCE [LARGE SCALE GENOMIC DNA]</scope>
    <source>
        <strain evidence="4">S2</strain>
        <tissue evidence="4">Leaf</tissue>
    </source>
</reference>
<comment type="caution">
    <text evidence="4">The sequence shown here is derived from an EMBL/GenBank/DDBJ whole genome shotgun (WGS) entry which is preliminary data.</text>
</comment>
<feature type="compositionally biased region" description="Polar residues" evidence="2">
    <location>
        <begin position="396"/>
        <end position="407"/>
    </location>
</feature>
<protein>
    <recommendedName>
        <fullName evidence="3">CCHC-type domain-containing protein</fullName>
    </recommendedName>
</protein>
<dbReference type="GO" id="GO:0008270">
    <property type="term" value="F:zinc ion binding"/>
    <property type="evidence" value="ECO:0007669"/>
    <property type="project" value="UniProtKB-KW"/>
</dbReference>
<dbReference type="PROSITE" id="PS50158">
    <property type="entry name" value="ZF_CCHC"/>
    <property type="match status" value="1"/>
</dbReference>
<feature type="domain" description="CCHC-type" evidence="3">
    <location>
        <begin position="247"/>
        <end position="260"/>
    </location>
</feature>
<feature type="compositionally biased region" description="Polar residues" evidence="2">
    <location>
        <begin position="415"/>
        <end position="432"/>
    </location>
</feature>
<dbReference type="Proteomes" id="UP000327157">
    <property type="component" value="Chromosome 15"/>
</dbReference>
<dbReference type="PANTHER" id="PTHR47481:SF30">
    <property type="entry name" value="CCHC-TYPE DOMAIN-CONTAINING PROTEIN"/>
    <property type="match status" value="1"/>
</dbReference>
<keyword evidence="1" id="KW-0862">Zinc</keyword>
<keyword evidence="1" id="KW-0479">Metal-binding</keyword>
<dbReference type="Pfam" id="PF14223">
    <property type="entry name" value="Retrotran_gag_2"/>
    <property type="match status" value="1"/>
</dbReference>
<proteinExistence type="predicted"/>
<feature type="region of interest" description="Disordered" evidence="2">
    <location>
        <begin position="357"/>
        <end position="454"/>
    </location>
</feature>
<dbReference type="OrthoDB" id="1737296at2759"/>
<evidence type="ECO:0000256" key="1">
    <source>
        <dbReference type="PROSITE-ProRule" id="PRU00047"/>
    </source>
</evidence>
<keyword evidence="1" id="KW-0863">Zinc-finger</keyword>
<keyword evidence="5" id="KW-1185">Reference proteome</keyword>
<reference evidence="5" key="2">
    <citation type="submission" date="2019-10" db="EMBL/GenBank/DDBJ databases">
        <title>A de novo genome assembly of a pear dwarfing rootstock.</title>
        <authorList>
            <person name="Wang F."/>
            <person name="Wang J."/>
            <person name="Li S."/>
            <person name="Zhang Y."/>
            <person name="Fang M."/>
            <person name="Ma L."/>
            <person name="Zhao Y."/>
            <person name="Jiang S."/>
        </authorList>
    </citation>
    <scope>NUCLEOTIDE SEQUENCE [LARGE SCALE GENOMIC DNA]</scope>
</reference>
<evidence type="ECO:0000313" key="5">
    <source>
        <dbReference type="Proteomes" id="UP000327157"/>
    </source>
</evidence>
<reference evidence="4 5" key="3">
    <citation type="submission" date="2019-11" db="EMBL/GenBank/DDBJ databases">
        <title>A de novo genome assembly of a pear dwarfing rootstock.</title>
        <authorList>
            <person name="Wang F."/>
            <person name="Wang J."/>
            <person name="Li S."/>
            <person name="Zhang Y."/>
            <person name="Fang M."/>
            <person name="Ma L."/>
            <person name="Zhao Y."/>
            <person name="Jiang S."/>
        </authorList>
    </citation>
    <scope>NUCLEOTIDE SEQUENCE [LARGE SCALE GENOMIC DNA]</scope>
    <source>
        <strain evidence="4">S2</strain>
        <tissue evidence="4">Leaf</tissue>
    </source>
</reference>